<dbReference type="PANTHER" id="PTHR32060:SF30">
    <property type="entry name" value="CARBOXY-TERMINAL PROCESSING PROTEASE CTPA"/>
    <property type="match status" value="1"/>
</dbReference>
<dbReference type="EMBL" id="JAOZEW010000010">
    <property type="protein sequence ID" value="MCV9928191.1"/>
    <property type="molecule type" value="Genomic_DNA"/>
</dbReference>
<dbReference type="RefSeq" id="WP_264206313.1">
    <property type="nucleotide sequence ID" value="NZ_JAOZEW010000010.1"/>
</dbReference>
<gene>
    <name evidence="3" type="ORF">OIU83_11030</name>
</gene>
<feature type="domain" description="Tail specific protease" evidence="2">
    <location>
        <begin position="255"/>
        <end position="462"/>
    </location>
</feature>
<dbReference type="PANTHER" id="PTHR32060">
    <property type="entry name" value="TAIL-SPECIFIC PROTEASE"/>
    <property type="match status" value="1"/>
</dbReference>
<dbReference type="Proteomes" id="UP001151079">
    <property type="component" value="Unassembled WGS sequence"/>
</dbReference>
<evidence type="ECO:0000256" key="1">
    <source>
        <dbReference type="SAM" id="SignalP"/>
    </source>
</evidence>
<dbReference type="Gene3D" id="3.90.226.10">
    <property type="entry name" value="2-enoyl-CoA Hydratase, Chain A, domain 1"/>
    <property type="match status" value="1"/>
</dbReference>
<name>A0A9X2ZG80_9FLAO</name>
<evidence type="ECO:0000313" key="3">
    <source>
        <dbReference type="EMBL" id="MCV9928191.1"/>
    </source>
</evidence>
<dbReference type="InterPro" id="IPR005151">
    <property type="entry name" value="Tail-specific_protease"/>
</dbReference>
<dbReference type="GO" id="GO:0004175">
    <property type="term" value="F:endopeptidase activity"/>
    <property type="evidence" value="ECO:0007669"/>
    <property type="project" value="TreeGrafter"/>
</dbReference>
<keyword evidence="4" id="KW-1185">Reference proteome</keyword>
<dbReference type="SUPFAM" id="SSF52096">
    <property type="entry name" value="ClpP/crotonase"/>
    <property type="match status" value="1"/>
</dbReference>
<organism evidence="3 4">
    <name type="scientific">Flavobacterium shii</name>
    <dbReference type="NCBI Taxonomy" id="2987687"/>
    <lineage>
        <taxon>Bacteria</taxon>
        <taxon>Pseudomonadati</taxon>
        <taxon>Bacteroidota</taxon>
        <taxon>Flavobacteriia</taxon>
        <taxon>Flavobacteriales</taxon>
        <taxon>Flavobacteriaceae</taxon>
        <taxon>Flavobacterium</taxon>
    </lineage>
</organism>
<keyword evidence="1" id="KW-0732">Signal</keyword>
<reference evidence="3" key="1">
    <citation type="submission" date="2022-10" db="EMBL/GenBank/DDBJ databases">
        <title>Two novel species of Flavobacterium.</title>
        <authorList>
            <person name="Liu Q."/>
            <person name="Xin Y.-H."/>
        </authorList>
    </citation>
    <scope>NUCLEOTIDE SEQUENCE</scope>
    <source>
        <strain evidence="3">LS1R49</strain>
    </source>
</reference>
<proteinExistence type="predicted"/>
<dbReference type="GO" id="GO:0007165">
    <property type="term" value="P:signal transduction"/>
    <property type="evidence" value="ECO:0007669"/>
    <property type="project" value="TreeGrafter"/>
</dbReference>
<dbReference type="AlphaFoldDB" id="A0A9X2ZG80"/>
<dbReference type="Pfam" id="PF03572">
    <property type="entry name" value="Peptidase_S41"/>
    <property type="match status" value="1"/>
</dbReference>
<accession>A0A9X2ZG80</accession>
<dbReference type="GO" id="GO:0030288">
    <property type="term" value="C:outer membrane-bounded periplasmic space"/>
    <property type="evidence" value="ECO:0007669"/>
    <property type="project" value="TreeGrafter"/>
</dbReference>
<sequence>MKSRKIFLFFLIIITFSSYAQKCSCEDDFYWLKKTFEENDAGFKYVIDKKGLTEYQNHNTTFSKKVKKIKNLNDCRNVLFDWLLFFRPAHLSLSVNQEYANKLVSKTNIETAEKWEKVEIKEEELKNKLSKVSQPSFEGIWVSAPYTIGVIKRNDEYIGYVLEAKGTKWEQYQVKFKIKENVDKTYSVVYYMGDYSAQKFNEIKFIGNNFLKIGFISLQRVFPANIEENQDITNYVESLITQKAFVKEISKQTVLLRIPSFNYSNKKTIDSVLLANNKLILSKENLIIDLRNNGGGSDASFENITPYLYTNPIRTVGVEYLSTTQNNKRMVDFMEDPDWSTEDKEWAKKGLDKLNANIGKFVNLQENVVDELKLGIIYDNPKNVAIIINKNNASTTEQFLLAAKQSKKVKLFGTTTEGVLDISNMYFIDSPCKDLKLGYSLSKSLRIPDMEIDGKGIQPDYYIDKTIPDYEWVKFTESILIK</sequence>
<dbReference type="InterPro" id="IPR029045">
    <property type="entry name" value="ClpP/crotonase-like_dom_sf"/>
</dbReference>
<protein>
    <submittedName>
        <fullName evidence="3">S41 family peptidase</fullName>
    </submittedName>
</protein>
<comment type="caution">
    <text evidence="3">The sequence shown here is derived from an EMBL/GenBank/DDBJ whole genome shotgun (WGS) entry which is preliminary data.</text>
</comment>
<dbReference type="GO" id="GO:0008236">
    <property type="term" value="F:serine-type peptidase activity"/>
    <property type="evidence" value="ECO:0007669"/>
    <property type="project" value="InterPro"/>
</dbReference>
<dbReference type="GO" id="GO:0006508">
    <property type="term" value="P:proteolysis"/>
    <property type="evidence" value="ECO:0007669"/>
    <property type="project" value="InterPro"/>
</dbReference>
<evidence type="ECO:0000313" key="4">
    <source>
        <dbReference type="Proteomes" id="UP001151079"/>
    </source>
</evidence>
<feature type="chain" id="PRO_5040969778" evidence="1">
    <location>
        <begin position="21"/>
        <end position="482"/>
    </location>
</feature>
<evidence type="ECO:0000259" key="2">
    <source>
        <dbReference type="Pfam" id="PF03572"/>
    </source>
</evidence>
<feature type="signal peptide" evidence="1">
    <location>
        <begin position="1"/>
        <end position="20"/>
    </location>
</feature>